<dbReference type="Proteomes" id="UP000821845">
    <property type="component" value="Chromosome 5"/>
</dbReference>
<evidence type="ECO:0000313" key="2">
    <source>
        <dbReference type="Proteomes" id="UP000821845"/>
    </source>
</evidence>
<evidence type="ECO:0000313" key="1">
    <source>
        <dbReference type="EMBL" id="KAH6931120.1"/>
    </source>
</evidence>
<protein>
    <submittedName>
        <fullName evidence="1">Uncharacterized protein</fullName>
    </submittedName>
</protein>
<keyword evidence="2" id="KW-1185">Reference proteome</keyword>
<comment type="caution">
    <text evidence="1">The sequence shown here is derived from an EMBL/GenBank/DDBJ whole genome shotgun (WGS) entry which is preliminary data.</text>
</comment>
<proteinExistence type="predicted"/>
<gene>
    <name evidence="1" type="ORF">HPB50_022244</name>
</gene>
<reference evidence="1" key="1">
    <citation type="submission" date="2020-05" db="EMBL/GenBank/DDBJ databases">
        <title>Large-scale comparative analyses of tick genomes elucidate their genetic diversity and vector capacities.</title>
        <authorList>
            <person name="Jia N."/>
            <person name="Wang J."/>
            <person name="Shi W."/>
            <person name="Du L."/>
            <person name="Sun Y."/>
            <person name="Zhan W."/>
            <person name="Jiang J."/>
            <person name="Wang Q."/>
            <person name="Zhang B."/>
            <person name="Ji P."/>
            <person name="Sakyi L.B."/>
            <person name="Cui X."/>
            <person name="Yuan T."/>
            <person name="Jiang B."/>
            <person name="Yang W."/>
            <person name="Lam T.T.-Y."/>
            <person name="Chang Q."/>
            <person name="Ding S."/>
            <person name="Wang X."/>
            <person name="Zhu J."/>
            <person name="Ruan X."/>
            <person name="Zhao L."/>
            <person name="Wei J."/>
            <person name="Que T."/>
            <person name="Du C."/>
            <person name="Cheng J."/>
            <person name="Dai P."/>
            <person name="Han X."/>
            <person name="Huang E."/>
            <person name="Gao Y."/>
            <person name="Liu J."/>
            <person name="Shao H."/>
            <person name="Ye R."/>
            <person name="Li L."/>
            <person name="Wei W."/>
            <person name="Wang X."/>
            <person name="Wang C."/>
            <person name="Yang T."/>
            <person name="Huo Q."/>
            <person name="Li W."/>
            <person name="Guo W."/>
            <person name="Chen H."/>
            <person name="Zhou L."/>
            <person name="Ni X."/>
            <person name="Tian J."/>
            <person name="Zhou Y."/>
            <person name="Sheng Y."/>
            <person name="Liu T."/>
            <person name="Pan Y."/>
            <person name="Xia L."/>
            <person name="Li J."/>
            <person name="Zhao F."/>
            <person name="Cao W."/>
        </authorList>
    </citation>
    <scope>NUCLEOTIDE SEQUENCE</scope>
    <source>
        <strain evidence="1">Hyas-2018</strain>
    </source>
</reference>
<accession>A0ACB7S8S0</accession>
<dbReference type="EMBL" id="CM023485">
    <property type="protein sequence ID" value="KAH6931120.1"/>
    <property type="molecule type" value="Genomic_DNA"/>
</dbReference>
<name>A0ACB7S8S0_HYAAI</name>
<sequence length="1345" mass="144999">MTAETYPGELPTATVTSSVDLFTSEEQTKTDHSRYGGFHYDSTEDAETVQDSKPTVDGSEATGKTEADESHYGEIHNRATADREAVQGSTPADDGSDSIDLGSSSITDFPPTQDSRVYLSTGKENITAANSKANATDAEKSQKPDSNRSQDDQQRGGASAHKHNVPAVTVTARDDKGGYANKDHANPLPQAGELGGGESDGGSAPQKKPAQVLGSSDVPTSVNKPSQPESPRAQESEAQAPGKTSSSEGPRSQQRNPSAAAILMINMNDEVRRDSQPDIPRTGLREVASYGGGEEVRAQMIPDKAQGTVVIVEDNKEGKQQAMKPKATRMVETTESKTPVSFDENQEKRPTDVVVETPHGGTRAKGEETVLVVKNATVEVVPPHLKPTKAVPEQAQTDDPRYGGYHYAANEDTEAVQDSKPTVDGSEETGQGITDRSHYGGFHYGAIKDLEAAQDPTATYDSSDSIGTGSSSTELKAPVPAAIDSEQTESTWHPHDTFDYGISEDFITDSPFKENEPKAQRTASPVERDFWKFFALGYHSTDPAAKEHQNTSAVPLQQQTNTFSTQSSYMSSSSSTSALLFKARADEPPRKPAEVPRNTDGTTSANKPSQPESPRAQETKAQAPGETRSSPEGPSNLHLINLTNPINHPRNSNLRERSFTYLSLFISLPLKLATYKGPRHLINQLSTWVLRTSQPSIRSLTPATSRPLTMLYTSPHILQVIDLPFHKPDTLTTMRRTHLATVRNNAQSTCNEINLHPEPMESKHPLYAESEAARNLESDAIGAEPSRRDLEGPVPPAIGSEQTDSTLRLDDTVYYRGGEDSITDLPVFEGNKAKVQDTELPEQKDIWKMFGIDYDSTESATKEQENTKVAQLHQQTDMLSAPSPYINSFSSVSEPLLEARADDTDEIGLSSVVATEKPMSGFSDSPLSSNADPKVHESSDTSQSQTDPSIMPAASETQEGAAATYKDNVYEGAASPTTFSTTDQVMSLPEQSGTGSDGMFDEGSGVTPVADFTGIPNTRVDLSTRKEDMTTASLKSDATDIKNSEKPDPNRRQDGQRTGSASAGKDNVPAVIVTARDDKGGDDNKDRANPSPQAGETWSSPEGPRSEQQNPPAAAIPMINKNNEGRTDSQPEIPRTGAPKAPASSGAGDEGRGEKIPDKAQETVVIVEDKKEGKEQAKKPKPTKMVENTESETHISIDDNPEKNPTGVVAEKSHGAKKDNGEDTVLVVKNVTVEVVPEADTPDSKPTKPVPVVPPKETAVYPPAEVVNPPYPPYQQPSPYQPYQPYQPSPYQQPAGTILYLPQPVYQPAPQASYVPGPPPQYQPETTEGGDARLEYPLYTEPEAA</sequence>
<organism evidence="1 2">
    <name type="scientific">Hyalomma asiaticum</name>
    <name type="common">Tick</name>
    <dbReference type="NCBI Taxonomy" id="266040"/>
    <lineage>
        <taxon>Eukaryota</taxon>
        <taxon>Metazoa</taxon>
        <taxon>Ecdysozoa</taxon>
        <taxon>Arthropoda</taxon>
        <taxon>Chelicerata</taxon>
        <taxon>Arachnida</taxon>
        <taxon>Acari</taxon>
        <taxon>Parasitiformes</taxon>
        <taxon>Ixodida</taxon>
        <taxon>Ixodoidea</taxon>
        <taxon>Ixodidae</taxon>
        <taxon>Hyalomminae</taxon>
        <taxon>Hyalomma</taxon>
    </lineage>
</organism>